<reference evidence="10" key="1">
    <citation type="journal article" date="2022" name="Plant J.">
        <title>Strategies of tolerance reflected in two North American maple genomes.</title>
        <authorList>
            <person name="McEvoy S.L."/>
            <person name="Sezen U.U."/>
            <person name="Trouern-Trend A."/>
            <person name="McMahon S.M."/>
            <person name="Schaberg P.G."/>
            <person name="Yang J."/>
            <person name="Wegrzyn J.L."/>
            <person name="Swenson N.G."/>
        </authorList>
    </citation>
    <scope>NUCLEOTIDE SEQUENCE</scope>
    <source>
        <strain evidence="10">91603</strain>
    </source>
</reference>
<feature type="transmembrane region" description="Helical" evidence="8">
    <location>
        <begin position="272"/>
        <end position="293"/>
    </location>
</feature>
<dbReference type="InterPro" id="IPR020846">
    <property type="entry name" value="MFS_dom"/>
</dbReference>
<dbReference type="AlphaFoldDB" id="A0AAD5J3H2"/>
<accession>A0AAD5J3H2</accession>
<dbReference type="GO" id="GO:0016020">
    <property type="term" value="C:membrane"/>
    <property type="evidence" value="ECO:0007669"/>
    <property type="project" value="UniProtKB-SubCell"/>
</dbReference>
<protein>
    <recommendedName>
        <fullName evidence="9">Major facilitator superfamily (MFS) profile domain-containing protein</fullName>
    </recommendedName>
</protein>
<evidence type="ECO:0000256" key="4">
    <source>
        <dbReference type="ARBA" id="ARBA00022597"/>
    </source>
</evidence>
<keyword evidence="11" id="KW-1185">Reference proteome</keyword>
<dbReference type="PANTHER" id="PTHR48021">
    <property type="match status" value="1"/>
</dbReference>
<gene>
    <name evidence="10" type="ORF">LWI28_003452</name>
</gene>
<keyword evidence="7 8" id="KW-0472">Membrane</keyword>
<dbReference type="PROSITE" id="PS50850">
    <property type="entry name" value="MFS"/>
    <property type="match status" value="1"/>
</dbReference>
<dbReference type="EMBL" id="JAJSOW010000100">
    <property type="protein sequence ID" value="KAI9185021.1"/>
    <property type="molecule type" value="Genomic_DNA"/>
</dbReference>
<dbReference type="SUPFAM" id="SSF103473">
    <property type="entry name" value="MFS general substrate transporter"/>
    <property type="match status" value="1"/>
</dbReference>
<evidence type="ECO:0000256" key="6">
    <source>
        <dbReference type="ARBA" id="ARBA00022989"/>
    </source>
</evidence>
<evidence type="ECO:0000313" key="11">
    <source>
        <dbReference type="Proteomes" id="UP001064489"/>
    </source>
</evidence>
<keyword evidence="4" id="KW-0762">Sugar transport</keyword>
<keyword evidence="6 8" id="KW-1133">Transmembrane helix</keyword>
<dbReference type="InterPro" id="IPR005828">
    <property type="entry name" value="MFS_sugar_transport-like"/>
</dbReference>
<organism evidence="10 11">
    <name type="scientific">Acer negundo</name>
    <name type="common">Box elder</name>
    <dbReference type="NCBI Taxonomy" id="4023"/>
    <lineage>
        <taxon>Eukaryota</taxon>
        <taxon>Viridiplantae</taxon>
        <taxon>Streptophyta</taxon>
        <taxon>Embryophyta</taxon>
        <taxon>Tracheophyta</taxon>
        <taxon>Spermatophyta</taxon>
        <taxon>Magnoliopsida</taxon>
        <taxon>eudicotyledons</taxon>
        <taxon>Gunneridae</taxon>
        <taxon>Pentapetalae</taxon>
        <taxon>rosids</taxon>
        <taxon>malvids</taxon>
        <taxon>Sapindales</taxon>
        <taxon>Sapindaceae</taxon>
        <taxon>Hippocastanoideae</taxon>
        <taxon>Acereae</taxon>
        <taxon>Acer</taxon>
    </lineage>
</organism>
<evidence type="ECO:0000256" key="1">
    <source>
        <dbReference type="ARBA" id="ARBA00004141"/>
    </source>
</evidence>
<reference evidence="10" key="2">
    <citation type="submission" date="2023-02" db="EMBL/GenBank/DDBJ databases">
        <authorList>
            <person name="Swenson N.G."/>
            <person name="Wegrzyn J.L."/>
            <person name="Mcevoy S.L."/>
        </authorList>
    </citation>
    <scope>NUCLEOTIDE SEQUENCE</scope>
    <source>
        <strain evidence="10">91603</strain>
        <tissue evidence="10">Leaf</tissue>
    </source>
</reference>
<evidence type="ECO:0000256" key="3">
    <source>
        <dbReference type="ARBA" id="ARBA00022448"/>
    </source>
</evidence>
<dbReference type="InterPro" id="IPR003663">
    <property type="entry name" value="Sugar/inositol_transpt"/>
</dbReference>
<feature type="transmembrane region" description="Helical" evidence="8">
    <location>
        <begin position="305"/>
        <end position="329"/>
    </location>
</feature>
<feature type="transmembrane region" description="Helical" evidence="8">
    <location>
        <begin position="79"/>
        <end position="97"/>
    </location>
</feature>
<comment type="similarity">
    <text evidence="2">Belongs to the major facilitator superfamily. Sugar transporter (TC 2.A.1.1) family.</text>
</comment>
<feature type="domain" description="Major facilitator superfamily (MFS) profile" evidence="9">
    <location>
        <begin position="43"/>
        <end position="391"/>
    </location>
</feature>
<comment type="caution">
    <text evidence="10">The sequence shown here is derived from an EMBL/GenBank/DDBJ whole genome shotgun (WGS) entry which is preliminary data.</text>
</comment>
<proteinExistence type="inferred from homology"/>
<dbReference type="PROSITE" id="PS00216">
    <property type="entry name" value="SUGAR_TRANSPORT_1"/>
    <property type="match status" value="1"/>
</dbReference>
<name>A0AAD5J3H2_ACENE</name>
<sequence length="391" mass="41602">MGTKGDIEDVNGSLSEPFVDHRKREAEEHCSSDNGGSMMVYISTFIASCGSFQFGYCVGYSSPAQFSIMKDLDETNSEYSIFGSILTVGAIIGALTCGHTADSAGRKGAMGIASIICILGWIAIYIAPGALVLDFGRFLTGYGIGNISYAVPVYVAEITPKDLRGLLATLNLLLVVTGLAVAYAIGACVSWRTLALTGTVSCILLFVGLFFIPESPRWLAMVGRQREFEAALSKLRGPGVSPSMGSILYSSTQVVVTAIGATLMDRAGRRPLLMISVSGLFIGNLLIGSSFLLKAHHLAPDLTPILALGGSLVYIASFSMGMGTIPWVLMSELFPLNIKAIGGGLVTLINWFGSWVISYSFFCLFSWSSFGKSQPSMLFSCPPLDTAELSF</sequence>
<evidence type="ECO:0000256" key="8">
    <source>
        <dbReference type="SAM" id="Phobius"/>
    </source>
</evidence>
<dbReference type="Gene3D" id="1.20.1250.20">
    <property type="entry name" value="MFS general substrate transporter like domains"/>
    <property type="match status" value="2"/>
</dbReference>
<feature type="transmembrane region" description="Helical" evidence="8">
    <location>
        <begin position="191"/>
        <end position="212"/>
    </location>
</feature>
<evidence type="ECO:0000313" key="10">
    <source>
        <dbReference type="EMBL" id="KAI9185021.1"/>
    </source>
</evidence>
<feature type="transmembrane region" description="Helical" evidence="8">
    <location>
        <begin position="139"/>
        <end position="156"/>
    </location>
</feature>
<dbReference type="InterPro" id="IPR036259">
    <property type="entry name" value="MFS_trans_sf"/>
</dbReference>
<evidence type="ECO:0000256" key="7">
    <source>
        <dbReference type="ARBA" id="ARBA00023136"/>
    </source>
</evidence>
<dbReference type="PRINTS" id="PR00171">
    <property type="entry name" value="SUGRTRNSPORT"/>
</dbReference>
<keyword evidence="3" id="KW-0813">Transport</keyword>
<dbReference type="InterPro" id="IPR005829">
    <property type="entry name" value="Sugar_transporter_CS"/>
</dbReference>
<feature type="transmembrane region" description="Helical" evidence="8">
    <location>
        <begin position="341"/>
        <end position="367"/>
    </location>
</feature>
<dbReference type="PANTHER" id="PTHR48021:SF21">
    <property type="entry name" value="SUGAR TRANSPORTER ERD6-LIKE 8"/>
    <property type="match status" value="1"/>
</dbReference>
<dbReference type="Proteomes" id="UP001064489">
    <property type="component" value="Chromosome 3"/>
</dbReference>
<evidence type="ECO:0000256" key="5">
    <source>
        <dbReference type="ARBA" id="ARBA00022692"/>
    </source>
</evidence>
<feature type="transmembrane region" description="Helical" evidence="8">
    <location>
        <begin position="163"/>
        <end position="185"/>
    </location>
</feature>
<dbReference type="Pfam" id="PF00083">
    <property type="entry name" value="Sugar_tr"/>
    <property type="match status" value="2"/>
</dbReference>
<evidence type="ECO:0000259" key="9">
    <source>
        <dbReference type="PROSITE" id="PS50850"/>
    </source>
</evidence>
<dbReference type="InterPro" id="IPR050549">
    <property type="entry name" value="MFS_Trehalose_Transporter"/>
</dbReference>
<feature type="transmembrane region" description="Helical" evidence="8">
    <location>
        <begin position="109"/>
        <end position="127"/>
    </location>
</feature>
<evidence type="ECO:0000256" key="2">
    <source>
        <dbReference type="ARBA" id="ARBA00010992"/>
    </source>
</evidence>
<keyword evidence="5 8" id="KW-0812">Transmembrane</keyword>
<comment type="subcellular location">
    <subcellularLocation>
        <location evidence="1">Membrane</location>
        <topology evidence="1">Multi-pass membrane protein</topology>
    </subcellularLocation>
</comment>
<dbReference type="GO" id="GO:0022857">
    <property type="term" value="F:transmembrane transporter activity"/>
    <property type="evidence" value="ECO:0007669"/>
    <property type="project" value="InterPro"/>
</dbReference>